<evidence type="ECO:0000256" key="9">
    <source>
        <dbReference type="ARBA" id="ARBA00025694"/>
    </source>
</evidence>
<keyword evidence="16" id="KW-1185">Reference proteome</keyword>
<evidence type="ECO:0000256" key="4">
    <source>
        <dbReference type="ARBA" id="ARBA00014689"/>
    </source>
</evidence>
<comment type="subcellular location">
    <subcellularLocation>
        <location evidence="1">Cell membrane</location>
        <topology evidence="1">Multi-pass membrane protein</topology>
    </subcellularLocation>
</comment>
<accession>A0ABS7PG51</accession>
<evidence type="ECO:0000256" key="8">
    <source>
        <dbReference type="ARBA" id="ARBA00023136"/>
    </source>
</evidence>
<evidence type="ECO:0000256" key="12">
    <source>
        <dbReference type="ARBA" id="ARBA00031887"/>
    </source>
</evidence>
<keyword evidence="6 14" id="KW-0812">Transmembrane</keyword>
<gene>
    <name evidence="15" type="ORF">KYN89_13490</name>
</gene>
<evidence type="ECO:0000313" key="15">
    <source>
        <dbReference type="EMBL" id="MBY8338058.1"/>
    </source>
</evidence>
<proteinExistence type="inferred from homology"/>
<feature type="transmembrane region" description="Helical" evidence="14">
    <location>
        <begin position="81"/>
        <end position="103"/>
    </location>
</feature>
<dbReference type="RefSeq" id="WP_222825583.1">
    <property type="nucleotide sequence ID" value="NZ_JAHWXP010000004.1"/>
</dbReference>
<dbReference type="Proteomes" id="UP000759298">
    <property type="component" value="Unassembled WGS sequence"/>
</dbReference>
<evidence type="ECO:0000256" key="6">
    <source>
        <dbReference type="ARBA" id="ARBA00022692"/>
    </source>
</evidence>
<evidence type="ECO:0000256" key="5">
    <source>
        <dbReference type="ARBA" id="ARBA00022475"/>
    </source>
</evidence>
<dbReference type="PANTHER" id="PTHR36835">
    <property type="entry name" value="CYTOCHROME BO(3) UBIQUINOL OXIDASE SUBUNIT 4"/>
    <property type="match status" value="1"/>
</dbReference>
<comment type="caution">
    <text evidence="15">The sequence shown here is derived from an EMBL/GenBank/DDBJ whole genome shotgun (WGS) entry which is preliminary data.</text>
</comment>
<keyword evidence="7 14" id="KW-1133">Transmembrane helix</keyword>
<protein>
    <recommendedName>
        <fullName evidence="4">Cytochrome bo(3) ubiquinol oxidase subunit 4</fullName>
    </recommendedName>
    <alternativeName>
        <fullName evidence="13">Cytochrome o ubiquinol oxidase subunit 4</fullName>
    </alternativeName>
    <alternativeName>
        <fullName evidence="10">Oxidase bo(3) subunit 4</fullName>
    </alternativeName>
    <alternativeName>
        <fullName evidence="11">Ubiquinol oxidase polypeptide IV</fullName>
    </alternativeName>
    <alternativeName>
        <fullName evidence="12">Ubiquinol oxidase subunit 4</fullName>
    </alternativeName>
</protein>
<evidence type="ECO:0000256" key="7">
    <source>
        <dbReference type="ARBA" id="ARBA00022989"/>
    </source>
</evidence>
<name>A0ABS7PG51_9SPHN</name>
<feature type="transmembrane region" description="Helical" evidence="14">
    <location>
        <begin position="21"/>
        <end position="42"/>
    </location>
</feature>
<sequence>MTKPNTGELDPQGKAASEIRSYATGFVISLLLTVGAFAALLSDLPTTWKIALICGAALVQIVAHLRNFLHLSLADAQSEEDLLLVLFSVCLLAIMAGGTWYIMSDLGGRMHGGSQGEVGDGHMEPDRTHR</sequence>
<dbReference type="PANTHER" id="PTHR36835:SF1">
    <property type="entry name" value="CYTOCHROME BO(3) UBIQUINOL OXIDASE SUBUNIT 4"/>
    <property type="match status" value="1"/>
</dbReference>
<keyword evidence="8 14" id="KW-0472">Membrane</keyword>
<evidence type="ECO:0000256" key="3">
    <source>
        <dbReference type="ARBA" id="ARBA00011700"/>
    </source>
</evidence>
<comment type="subunit">
    <text evidence="3">Heterooctamer of two A chains, two B chains, two C chains and two D chains.</text>
</comment>
<keyword evidence="5" id="KW-1003">Cell membrane</keyword>
<evidence type="ECO:0000256" key="11">
    <source>
        <dbReference type="ARBA" id="ARBA00030211"/>
    </source>
</evidence>
<dbReference type="Pfam" id="PF03626">
    <property type="entry name" value="COX4_pro"/>
    <property type="match status" value="1"/>
</dbReference>
<dbReference type="InterPro" id="IPR005171">
    <property type="entry name" value="Cyt_c_oxidase_su4_prok"/>
</dbReference>
<dbReference type="InterPro" id="IPR050968">
    <property type="entry name" value="Cytochrome_c_oxidase_bac_sub4"/>
</dbReference>
<dbReference type="EMBL" id="JAHWXP010000004">
    <property type="protein sequence ID" value="MBY8338058.1"/>
    <property type="molecule type" value="Genomic_DNA"/>
</dbReference>
<evidence type="ECO:0000256" key="2">
    <source>
        <dbReference type="ARBA" id="ARBA00008079"/>
    </source>
</evidence>
<evidence type="ECO:0000256" key="1">
    <source>
        <dbReference type="ARBA" id="ARBA00004651"/>
    </source>
</evidence>
<evidence type="ECO:0000256" key="14">
    <source>
        <dbReference type="SAM" id="Phobius"/>
    </source>
</evidence>
<evidence type="ECO:0000256" key="13">
    <source>
        <dbReference type="ARBA" id="ARBA00032185"/>
    </source>
</evidence>
<reference evidence="15 16" key="1">
    <citation type="submission" date="2021-07" db="EMBL/GenBank/DDBJ databases">
        <title>Alteriqipengyuania abyssalis NZ-12B nov, sp.nov isolated from deep sea sponge in pacific ocean.</title>
        <authorList>
            <person name="Tareen S."/>
            <person name="Wink J."/>
        </authorList>
    </citation>
    <scope>NUCLEOTIDE SEQUENCE [LARGE SCALE GENOMIC DNA]</scope>
    <source>
        <strain evidence="15 16">NZ-12B</strain>
    </source>
</reference>
<feature type="transmembrane region" description="Helical" evidence="14">
    <location>
        <begin position="48"/>
        <end position="69"/>
    </location>
</feature>
<comment type="function">
    <text evidence="9">Cytochrome bo(3) ubiquinol terminal oxidase is the component of the aerobic respiratory chain of E.coli that predominates when cells are grown at high aeration. Has proton pump activity across the membrane in addition to electron transfer, pumping 2 protons/electron.</text>
</comment>
<evidence type="ECO:0000313" key="16">
    <source>
        <dbReference type="Proteomes" id="UP000759298"/>
    </source>
</evidence>
<evidence type="ECO:0000256" key="10">
    <source>
        <dbReference type="ARBA" id="ARBA00030071"/>
    </source>
</evidence>
<comment type="similarity">
    <text evidence="2">Belongs to the cytochrome c oxidase bacterial subunit 4 family.</text>
</comment>
<organism evidence="15 16">
    <name type="scientific">Alteriqipengyuania abyssalis</name>
    <dbReference type="NCBI Taxonomy" id="2860200"/>
    <lineage>
        <taxon>Bacteria</taxon>
        <taxon>Pseudomonadati</taxon>
        <taxon>Pseudomonadota</taxon>
        <taxon>Alphaproteobacteria</taxon>
        <taxon>Sphingomonadales</taxon>
        <taxon>Erythrobacteraceae</taxon>
        <taxon>Alteriqipengyuania</taxon>
    </lineage>
</organism>